<sequence length="78" mass="8034">MQKVINAVALLSGLVSLTVVGTTTYVYLNKDSITERAIEKVTKAATDAVTKALPGIVDNAMPEVPKLPSATGGAIPLP</sequence>
<reference evidence="1 2" key="1">
    <citation type="journal article" date="2016" name="Virology">
        <title>The genomic content and context of auxiliary metabolic genes in marine cyanomyoviruses.</title>
        <authorList>
            <person name="Crummett L.T."/>
            <person name="Puxty R.J."/>
            <person name="Weihe C."/>
            <person name="Marston M.F."/>
            <person name="Martiny J.B."/>
        </authorList>
    </citation>
    <scope>NUCLEOTIDE SEQUENCE [LARGE SCALE GENOMIC DNA]</scope>
    <source>
        <strain evidence="1">0810SB17</strain>
    </source>
</reference>
<protein>
    <recommendedName>
        <fullName evidence="3">Plasmid stability protein</fullName>
    </recommendedName>
</protein>
<gene>
    <name evidence="1" type="ORF">S170810_204</name>
</gene>
<accession>A0A1D8KHS3</accession>
<proteinExistence type="predicted"/>
<dbReference type="EMBL" id="KU686195">
    <property type="protein sequence ID" value="AOV58209.1"/>
    <property type="molecule type" value="Genomic_DNA"/>
</dbReference>
<organism evidence="1 2">
    <name type="scientific">Synechococcus phage S-CAM1</name>
    <dbReference type="NCBI Taxonomy" id="754037"/>
    <lineage>
        <taxon>Viruses</taxon>
        <taxon>Duplodnaviria</taxon>
        <taxon>Heunggongvirae</taxon>
        <taxon>Uroviricota</taxon>
        <taxon>Caudoviricetes</taxon>
        <taxon>Pantevenvirales</taxon>
        <taxon>Kyanoviridae</taxon>
        <taxon>Anaposvirus</taxon>
        <taxon>Anaposvirus socalone</taxon>
    </lineage>
</organism>
<name>A0A1D8KHS3_9CAUD</name>
<dbReference type="Proteomes" id="UP000241494">
    <property type="component" value="Segment"/>
</dbReference>
<evidence type="ECO:0000313" key="2">
    <source>
        <dbReference type="Proteomes" id="UP000241494"/>
    </source>
</evidence>
<evidence type="ECO:0008006" key="3">
    <source>
        <dbReference type="Google" id="ProtNLM"/>
    </source>
</evidence>
<evidence type="ECO:0000313" key="1">
    <source>
        <dbReference type="EMBL" id="AOV58209.1"/>
    </source>
</evidence>